<evidence type="ECO:0000313" key="1">
    <source>
        <dbReference type="EMBL" id="VAX36372.1"/>
    </source>
</evidence>
<dbReference type="Gene3D" id="3.30.420.140">
    <property type="entry name" value="YqgF/RNase H-like domain"/>
    <property type="match status" value="1"/>
</dbReference>
<dbReference type="InterPro" id="IPR012337">
    <property type="entry name" value="RNaseH-like_sf"/>
</dbReference>
<dbReference type="SUPFAM" id="SSF53098">
    <property type="entry name" value="Ribonuclease H-like"/>
    <property type="match status" value="1"/>
</dbReference>
<sequence>MTNSNTKNDENFPATGRLLGLDYGTVRIGIAVSDPGQQFAGPLDNYTRRTEEE</sequence>
<dbReference type="EMBL" id="UOGL01000051">
    <property type="protein sequence ID" value="VAX36372.1"/>
    <property type="molecule type" value="Genomic_DNA"/>
</dbReference>
<dbReference type="GO" id="GO:0006364">
    <property type="term" value="P:rRNA processing"/>
    <property type="evidence" value="ECO:0007669"/>
    <property type="project" value="InterPro"/>
</dbReference>
<proteinExistence type="predicted"/>
<name>A0A3B1D6Q0_9ZZZZ</name>
<dbReference type="Pfam" id="PF03652">
    <property type="entry name" value="RuvX"/>
    <property type="match status" value="1"/>
</dbReference>
<gene>
    <name evidence="1" type="ORF">MNBD_PLANCTO02-392</name>
</gene>
<dbReference type="AlphaFoldDB" id="A0A3B1D6Q0"/>
<reference evidence="1" key="1">
    <citation type="submission" date="2018-06" db="EMBL/GenBank/DDBJ databases">
        <authorList>
            <person name="Zhirakovskaya E."/>
        </authorList>
    </citation>
    <scope>NUCLEOTIDE SEQUENCE</scope>
</reference>
<organism evidence="1">
    <name type="scientific">hydrothermal vent metagenome</name>
    <dbReference type="NCBI Taxonomy" id="652676"/>
    <lineage>
        <taxon>unclassified sequences</taxon>
        <taxon>metagenomes</taxon>
        <taxon>ecological metagenomes</taxon>
    </lineage>
</organism>
<dbReference type="InterPro" id="IPR005227">
    <property type="entry name" value="YqgF"/>
</dbReference>
<accession>A0A3B1D6Q0</accession>
<protein>
    <submittedName>
        <fullName evidence="1">Holliday junction resolvase YqgF</fullName>
    </submittedName>
</protein>
<feature type="non-terminal residue" evidence="1">
    <location>
        <position position="53"/>
    </location>
</feature>
<dbReference type="InterPro" id="IPR037027">
    <property type="entry name" value="YqgF/RNaseH-like_dom_sf"/>
</dbReference>